<sequence length="67" mass="7814">MRVWPFNRRREVTPIDRTGAATRFHNQAGAFRSVPTGEPEARAGHRWYADTQLLPFYTPAQNRRSGW</sequence>
<evidence type="ECO:0000313" key="2">
    <source>
        <dbReference type="Proteomes" id="UP000262621"/>
    </source>
</evidence>
<name>A0A372FZZ3_9ACTN</name>
<dbReference type="Proteomes" id="UP000262621">
    <property type="component" value="Unassembled WGS sequence"/>
</dbReference>
<accession>A0A372FZZ3</accession>
<dbReference type="RefSeq" id="WP_117227937.1">
    <property type="nucleotide sequence ID" value="NZ_CP061725.1"/>
</dbReference>
<evidence type="ECO:0000313" key="1">
    <source>
        <dbReference type="EMBL" id="RFS46365.1"/>
    </source>
</evidence>
<dbReference type="AlphaFoldDB" id="A0A372FZZ3"/>
<keyword evidence="2" id="KW-1185">Reference proteome</keyword>
<reference evidence="1 2" key="1">
    <citation type="submission" date="2018-08" db="EMBL/GenBank/DDBJ databases">
        <title>Verrucosispora craniellae sp. nov., isolated from a marine sponge in the South China Sea.</title>
        <authorList>
            <person name="Li L."/>
            <person name="Lin H.W."/>
        </authorList>
    </citation>
    <scope>NUCLEOTIDE SEQUENCE [LARGE SCALE GENOMIC DNA]</scope>
    <source>
        <strain evidence="1 2">LHW63014</strain>
    </source>
</reference>
<proteinExistence type="predicted"/>
<comment type="caution">
    <text evidence="1">The sequence shown here is derived from an EMBL/GenBank/DDBJ whole genome shotgun (WGS) entry which is preliminary data.</text>
</comment>
<gene>
    <name evidence="1" type="ORF">D0Q02_11310</name>
</gene>
<protein>
    <submittedName>
        <fullName evidence="1">Uncharacterized protein</fullName>
    </submittedName>
</protein>
<dbReference type="OrthoDB" id="7849865at2"/>
<dbReference type="EMBL" id="QVFU01000009">
    <property type="protein sequence ID" value="RFS46365.1"/>
    <property type="molecule type" value="Genomic_DNA"/>
</dbReference>
<organism evidence="1 2">
    <name type="scientific">Micromonospora craniellae</name>
    <dbReference type="NCBI Taxonomy" id="2294034"/>
    <lineage>
        <taxon>Bacteria</taxon>
        <taxon>Bacillati</taxon>
        <taxon>Actinomycetota</taxon>
        <taxon>Actinomycetes</taxon>
        <taxon>Micromonosporales</taxon>
        <taxon>Micromonosporaceae</taxon>
        <taxon>Micromonospora</taxon>
    </lineage>
</organism>